<accession>A0ABM0MU81</accession>
<reference evidence="4" key="1">
    <citation type="submission" date="2025-08" db="UniProtKB">
        <authorList>
            <consortium name="RefSeq"/>
        </authorList>
    </citation>
    <scope>IDENTIFICATION</scope>
    <source>
        <tissue evidence="4">Testes</tissue>
    </source>
</reference>
<feature type="chain" id="PRO_5046213877" evidence="1">
    <location>
        <begin position="28"/>
        <end position="343"/>
    </location>
</feature>
<protein>
    <submittedName>
        <fullName evidence="4">Uncharacterized protein LOC102804428</fullName>
    </submittedName>
</protein>
<feature type="domain" description="Nucleotide-diphospho-sugar transferase" evidence="2">
    <location>
        <begin position="121"/>
        <end position="326"/>
    </location>
</feature>
<dbReference type="Proteomes" id="UP000694865">
    <property type="component" value="Unplaced"/>
</dbReference>
<feature type="signal peptide" evidence="1">
    <location>
        <begin position="1"/>
        <end position="27"/>
    </location>
</feature>
<dbReference type="GeneID" id="102804428"/>
<evidence type="ECO:0000256" key="1">
    <source>
        <dbReference type="SAM" id="SignalP"/>
    </source>
</evidence>
<dbReference type="RefSeq" id="XP_006823572.1">
    <property type="nucleotide sequence ID" value="XM_006823509.1"/>
</dbReference>
<keyword evidence="1" id="KW-0732">Signal</keyword>
<dbReference type="PANTHER" id="PTHR47032">
    <property type="entry name" value="UDP-D-XYLOSE:L-FUCOSE ALPHA-1,3-D-XYLOSYLTRANSFERASE-RELATED"/>
    <property type="match status" value="1"/>
</dbReference>
<dbReference type="InterPro" id="IPR005069">
    <property type="entry name" value="Nucl-diP-sugar_transferase"/>
</dbReference>
<organism evidence="3 4">
    <name type="scientific">Saccoglossus kowalevskii</name>
    <name type="common">Acorn worm</name>
    <dbReference type="NCBI Taxonomy" id="10224"/>
    <lineage>
        <taxon>Eukaryota</taxon>
        <taxon>Metazoa</taxon>
        <taxon>Hemichordata</taxon>
        <taxon>Enteropneusta</taxon>
        <taxon>Harrimaniidae</taxon>
        <taxon>Saccoglossus</taxon>
    </lineage>
</organism>
<keyword evidence="3" id="KW-1185">Reference proteome</keyword>
<name>A0ABM0MU81_SACKO</name>
<gene>
    <name evidence="4" type="primary">LOC102804428</name>
</gene>
<evidence type="ECO:0000313" key="4">
    <source>
        <dbReference type="RefSeq" id="XP_006823572.1"/>
    </source>
</evidence>
<dbReference type="InterPro" id="IPR052636">
    <property type="entry name" value="UDP-D-xylose:L-fucose_XylT"/>
</dbReference>
<sequence length="343" mass="39960">MFNFNQTTYRWMTIAVSMLLTVLIVQKLCLNQEAEEKMVRYEDDPSAKEGQDWIGPNTKRRKYTTNGKIAINQSDYLTSNLIRVCADIQRRYGFVIVQLLNYAYINMTKSWICNLEQFDDVMQRVVFIATDQTTYDELFKWRHSLNVVFAQYGSENALRWGHVSYFKYCLFRAQIIDALLNHNISVLMTESDAVWFSYPLHAFKPTDEAVDMIVNSDKYEGGNGFCTCLLFLNATTNTRRVWGTLTKRLDQKLSQFTEEGAIRKNGFAQEMFYRIVMNDDEIATRFLPNKQFVSGQWYSSKVIQNAADPIILQNNFIAGNTNKIKRAIKWGHWFLSENASHCL</sequence>
<evidence type="ECO:0000259" key="2">
    <source>
        <dbReference type="Pfam" id="PF03407"/>
    </source>
</evidence>
<evidence type="ECO:0000313" key="3">
    <source>
        <dbReference type="Proteomes" id="UP000694865"/>
    </source>
</evidence>
<dbReference type="PANTHER" id="PTHR47032:SF1">
    <property type="entry name" value="UDP-D-XYLOSE:L-FUCOSE ALPHA-1,3-D-XYLOSYLTRANSFERASE-RELATED"/>
    <property type="match status" value="1"/>
</dbReference>
<dbReference type="Pfam" id="PF03407">
    <property type="entry name" value="Nucleotid_trans"/>
    <property type="match status" value="1"/>
</dbReference>
<proteinExistence type="predicted"/>